<dbReference type="Pfam" id="PF25917">
    <property type="entry name" value="BSH_RND"/>
    <property type="match status" value="1"/>
</dbReference>
<dbReference type="PANTHER" id="PTHR32347">
    <property type="entry name" value="EFFLUX SYSTEM COMPONENT YKNX-RELATED"/>
    <property type="match status" value="1"/>
</dbReference>
<accession>A0A095ZKE7</accession>
<evidence type="ECO:0000256" key="3">
    <source>
        <dbReference type="SAM" id="Coils"/>
    </source>
</evidence>
<feature type="domain" description="Multidrug resistance protein MdtA-like barrel-sandwich hybrid" evidence="4">
    <location>
        <begin position="36"/>
        <end position="206"/>
    </location>
</feature>
<dbReference type="AlphaFoldDB" id="A0A095ZKE7"/>
<dbReference type="RefSeq" id="WP_036872769.1">
    <property type="nucleotide sequence ID" value="NZ_JRNN01000064.1"/>
</dbReference>
<evidence type="ECO:0000313" key="5">
    <source>
        <dbReference type="EMBL" id="KGF34816.1"/>
    </source>
</evidence>
<feature type="coiled-coil region" evidence="3">
    <location>
        <begin position="89"/>
        <end position="119"/>
    </location>
</feature>
<proteinExistence type="predicted"/>
<dbReference type="PANTHER" id="PTHR32347:SF23">
    <property type="entry name" value="BLL5650 PROTEIN"/>
    <property type="match status" value="1"/>
</dbReference>
<dbReference type="OrthoDB" id="9778236at2"/>
<evidence type="ECO:0000256" key="1">
    <source>
        <dbReference type="ARBA" id="ARBA00004196"/>
    </source>
</evidence>
<dbReference type="InterPro" id="IPR050465">
    <property type="entry name" value="UPF0194_transport"/>
</dbReference>
<name>A0A095ZKE7_9BACT</name>
<dbReference type="PROSITE" id="PS51257">
    <property type="entry name" value="PROKAR_LIPOPROTEIN"/>
    <property type="match status" value="1"/>
</dbReference>
<dbReference type="EMBL" id="JRNN01000064">
    <property type="protein sequence ID" value="KGF34816.1"/>
    <property type="molecule type" value="Genomic_DNA"/>
</dbReference>
<keyword evidence="2 3" id="KW-0175">Coiled coil</keyword>
<dbReference type="Gene3D" id="2.40.50.100">
    <property type="match status" value="1"/>
</dbReference>
<dbReference type="InterPro" id="IPR058625">
    <property type="entry name" value="MdtA-like_BSH"/>
</dbReference>
<dbReference type="Gene3D" id="2.40.30.170">
    <property type="match status" value="1"/>
</dbReference>
<organism evidence="5 6">
    <name type="scientific">Hoylesella buccalis DNF00853</name>
    <dbReference type="NCBI Taxonomy" id="1401074"/>
    <lineage>
        <taxon>Bacteria</taxon>
        <taxon>Pseudomonadati</taxon>
        <taxon>Bacteroidota</taxon>
        <taxon>Bacteroidia</taxon>
        <taxon>Bacteroidales</taxon>
        <taxon>Prevotellaceae</taxon>
        <taxon>Hoylesella</taxon>
    </lineage>
</organism>
<evidence type="ECO:0000313" key="6">
    <source>
        <dbReference type="Proteomes" id="UP000029556"/>
    </source>
</evidence>
<dbReference type="SUPFAM" id="SSF111369">
    <property type="entry name" value="HlyD-like secretion proteins"/>
    <property type="match status" value="1"/>
</dbReference>
<evidence type="ECO:0000259" key="4">
    <source>
        <dbReference type="Pfam" id="PF25917"/>
    </source>
</evidence>
<dbReference type="Proteomes" id="UP000029556">
    <property type="component" value="Unassembled WGS sequence"/>
</dbReference>
<evidence type="ECO:0000256" key="2">
    <source>
        <dbReference type="ARBA" id="ARBA00023054"/>
    </source>
</evidence>
<comment type="subcellular location">
    <subcellularLocation>
        <location evidence="1">Cell envelope</location>
    </subcellularLocation>
</comment>
<comment type="caution">
    <text evidence="5">The sequence shown here is derived from an EMBL/GenBank/DDBJ whole genome shotgun (WGS) entry which is preliminary data.</text>
</comment>
<protein>
    <submittedName>
        <fullName evidence="5">Secretion protein</fullName>
    </submittedName>
</protein>
<dbReference type="GO" id="GO:0030313">
    <property type="term" value="C:cell envelope"/>
    <property type="evidence" value="ECO:0007669"/>
    <property type="project" value="UniProtKB-SubCell"/>
</dbReference>
<sequence length="297" mass="32572">MKTMKIVMVGLVGILSACSSHENKYDATGLFEATEVVVSAEQNGKLLQLGVTEGSEVSEGQQVGLIDTVQLTLKARQVGANSKSIASQKPDVNAQIAVLRQQLNQAEQERQRFEGLVNDGAANRKQLDDATSAVRVLKRQLAAQQSSLNSSTRALNSQISANDIQKYQVLDQLKKCHVTSPLTGTVLEKYAEEGEFASIGKPLFKVADTKNLFLRAYLTSRQLEKVKIGQQVTVFSDYGDDTSKEYKGKVVWISPRSEYTPKTILTDDERADQVYAVKVAVQNDGHIKIGMYGGMKL</sequence>
<gene>
    <name evidence="5" type="ORF">HMPREF2137_06535</name>
</gene>
<reference evidence="5 6" key="1">
    <citation type="submission" date="2014-07" db="EMBL/GenBank/DDBJ databases">
        <authorList>
            <person name="McCorrison J."/>
            <person name="Sanka R."/>
            <person name="Torralba M."/>
            <person name="Gillis M."/>
            <person name="Haft D.H."/>
            <person name="Methe B."/>
            <person name="Sutton G."/>
            <person name="Nelson K.E."/>
        </authorList>
    </citation>
    <scope>NUCLEOTIDE SEQUENCE [LARGE SCALE GENOMIC DNA]</scope>
    <source>
        <strain evidence="5 6">DNF00853</strain>
    </source>
</reference>